<evidence type="ECO:0000259" key="6">
    <source>
        <dbReference type="Pfam" id="PF07282"/>
    </source>
</evidence>
<dbReference type="EMBL" id="FNAD01000001">
    <property type="protein sequence ID" value="SDC95123.1"/>
    <property type="molecule type" value="Genomic_DNA"/>
</dbReference>
<gene>
    <name evidence="7" type="ORF">SAMN05216270_10175</name>
</gene>
<comment type="similarity">
    <text evidence="1">In the C-terminal section; belongs to the transposase 35 family.</text>
</comment>
<name>A0A1G6QS54_9ACTN</name>
<keyword evidence="3" id="KW-0238">DNA-binding</keyword>
<dbReference type="InterPro" id="IPR010095">
    <property type="entry name" value="Cas12f1-like_TNB"/>
</dbReference>
<dbReference type="GO" id="GO:0003677">
    <property type="term" value="F:DNA binding"/>
    <property type="evidence" value="ECO:0007669"/>
    <property type="project" value="UniProtKB-KW"/>
</dbReference>
<dbReference type="Pfam" id="PF01385">
    <property type="entry name" value="OrfB_IS605"/>
    <property type="match status" value="1"/>
</dbReference>
<protein>
    <submittedName>
        <fullName evidence="7">Putative transposase</fullName>
    </submittedName>
</protein>
<dbReference type="Proteomes" id="UP000198949">
    <property type="component" value="Unassembled WGS sequence"/>
</dbReference>
<feature type="domain" description="Probable transposase IS891/IS1136/IS1341" evidence="5">
    <location>
        <begin position="118"/>
        <end position="233"/>
    </location>
</feature>
<evidence type="ECO:0000256" key="2">
    <source>
        <dbReference type="ARBA" id="ARBA00022578"/>
    </source>
</evidence>
<sequence>MLITEAKRTPERSWLSEVSAAVLQQALADADRAYKNFFASLNGTRRGPRMGSPRFKRRTGAQSIRFTRNAKFAVLDSGRLRLPKIGELKVAWSRELPATPSSVTVSRTATNKYYASFVVAVEDGADMLEPLSDADAETGIDLGLKDFAVLRGGRTIDNPRFFRRSERKLRKAQREFSRKVTGSANKAKARAKVAKVHERIKDTRSDWVDKQIHRIVAENQGIYVEGLSVTGLSQGRAAKSVHDAAFGIFLSRLESKAARAGRTFVRVDRYFPSTRLCSDCGALTGPRGLEGLKVRIWACGCGATHDRDRNAELNIRREGKRLATLAAGLAER</sequence>
<keyword evidence="8" id="KW-1185">Reference proteome</keyword>
<dbReference type="Pfam" id="PF07282">
    <property type="entry name" value="Cas12f1-like_TNB"/>
    <property type="match status" value="1"/>
</dbReference>
<evidence type="ECO:0000313" key="8">
    <source>
        <dbReference type="Proteomes" id="UP000198949"/>
    </source>
</evidence>
<dbReference type="NCBIfam" id="NF040570">
    <property type="entry name" value="guided_TnpB"/>
    <property type="match status" value="1"/>
</dbReference>
<dbReference type="InterPro" id="IPR001959">
    <property type="entry name" value="Transposase"/>
</dbReference>
<dbReference type="STRING" id="58114.SAMN05216270_10175"/>
<keyword evidence="4" id="KW-0233">DNA recombination</keyword>
<evidence type="ECO:0000256" key="4">
    <source>
        <dbReference type="ARBA" id="ARBA00023172"/>
    </source>
</evidence>
<keyword evidence="2" id="KW-0815">Transposition</keyword>
<evidence type="ECO:0000256" key="3">
    <source>
        <dbReference type="ARBA" id="ARBA00023125"/>
    </source>
</evidence>
<reference evidence="8" key="1">
    <citation type="submission" date="2016-10" db="EMBL/GenBank/DDBJ databases">
        <authorList>
            <person name="Varghese N."/>
            <person name="Submissions S."/>
        </authorList>
    </citation>
    <scope>NUCLEOTIDE SEQUENCE [LARGE SCALE GENOMIC DNA]</scope>
    <source>
        <strain evidence="8">CGMCC 4.3516</strain>
    </source>
</reference>
<accession>A0A1G6QS54</accession>
<evidence type="ECO:0000256" key="1">
    <source>
        <dbReference type="ARBA" id="ARBA00008761"/>
    </source>
</evidence>
<proteinExistence type="inferred from homology"/>
<dbReference type="GO" id="GO:0032196">
    <property type="term" value="P:transposition"/>
    <property type="evidence" value="ECO:0007669"/>
    <property type="project" value="UniProtKB-KW"/>
</dbReference>
<dbReference type="GO" id="GO:0006310">
    <property type="term" value="P:DNA recombination"/>
    <property type="evidence" value="ECO:0007669"/>
    <property type="project" value="UniProtKB-KW"/>
</dbReference>
<evidence type="ECO:0000259" key="5">
    <source>
        <dbReference type="Pfam" id="PF01385"/>
    </source>
</evidence>
<evidence type="ECO:0000313" key="7">
    <source>
        <dbReference type="EMBL" id="SDC95123.1"/>
    </source>
</evidence>
<feature type="domain" description="Cas12f1-like TNB" evidence="6">
    <location>
        <begin position="246"/>
        <end position="315"/>
    </location>
</feature>
<organism evidence="7 8">
    <name type="scientific">Glycomyces harbinensis</name>
    <dbReference type="NCBI Taxonomy" id="58114"/>
    <lineage>
        <taxon>Bacteria</taxon>
        <taxon>Bacillati</taxon>
        <taxon>Actinomycetota</taxon>
        <taxon>Actinomycetes</taxon>
        <taxon>Glycomycetales</taxon>
        <taxon>Glycomycetaceae</taxon>
        <taxon>Glycomyces</taxon>
    </lineage>
</organism>
<dbReference type="AlphaFoldDB" id="A0A1G6QS54"/>